<proteinExistence type="predicted"/>
<dbReference type="AlphaFoldDB" id="A0AAD6S7C9"/>
<keyword evidence="2" id="KW-1185">Reference proteome</keyword>
<evidence type="ECO:0000313" key="1">
    <source>
        <dbReference type="EMBL" id="KAJ7020472.1"/>
    </source>
</evidence>
<accession>A0AAD6S7C9</accession>
<dbReference type="Proteomes" id="UP001218188">
    <property type="component" value="Unassembled WGS sequence"/>
</dbReference>
<protein>
    <submittedName>
        <fullName evidence="1">Uncharacterized protein</fullName>
    </submittedName>
</protein>
<evidence type="ECO:0000313" key="2">
    <source>
        <dbReference type="Proteomes" id="UP001218188"/>
    </source>
</evidence>
<sequence>MLFPLPPHRLCALSATLLVPTVHRTPHTSSSPSIPLCLLAPTNHPPRPHPVIVPTRTWTSDIRYMLYVPTTTPPTHDQRTLFSLSVYSLRY</sequence>
<organism evidence="1 2">
    <name type="scientific">Mycena alexandri</name>
    <dbReference type="NCBI Taxonomy" id="1745969"/>
    <lineage>
        <taxon>Eukaryota</taxon>
        <taxon>Fungi</taxon>
        <taxon>Dikarya</taxon>
        <taxon>Basidiomycota</taxon>
        <taxon>Agaricomycotina</taxon>
        <taxon>Agaricomycetes</taxon>
        <taxon>Agaricomycetidae</taxon>
        <taxon>Agaricales</taxon>
        <taxon>Marasmiineae</taxon>
        <taxon>Mycenaceae</taxon>
        <taxon>Mycena</taxon>
    </lineage>
</organism>
<dbReference type="EMBL" id="JARJCM010000261">
    <property type="protein sequence ID" value="KAJ7020472.1"/>
    <property type="molecule type" value="Genomic_DNA"/>
</dbReference>
<reference evidence="1" key="1">
    <citation type="submission" date="2023-03" db="EMBL/GenBank/DDBJ databases">
        <title>Massive genome expansion in bonnet fungi (Mycena s.s.) driven by repeated elements and novel gene families across ecological guilds.</title>
        <authorList>
            <consortium name="Lawrence Berkeley National Laboratory"/>
            <person name="Harder C.B."/>
            <person name="Miyauchi S."/>
            <person name="Viragh M."/>
            <person name="Kuo A."/>
            <person name="Thoen E."/>
            <person name="Andreopoulos B."/>
            <person name="Lu D."/>
            <person name="Skrede I."/>
            <person name="Drula E."/>
            <person name="Henrissat B."/>
            <person name="Morin E."/>
            <person name="Kohler A."/>
            <person name="Barry K."/>
            <person name="LaButti K."/>
            <person name="Morin E."/>
            <person name="Salamov A."/>
            <person name="Lipzen A."/>
            <person name="Mereny Z."/>
            <person name="Hegedus B."/>
            <person name="Baldrian P."/>
            <person name="Stursova M."/>
            <person name="Weitz H."/>
            <person name="Taylor A."/>
            <person name="Grigoriev I.V."/>
            <person name="Nagy L.G."/>
            <person name="Martin F."/>
            <person name="Kauserud H."/>
        </authorList>
    </citation>
    <scope>NUCLEOTIDE SEQUENCE</scope>
    <source>
        <strain evidence="1">CBHHK200</strain>
    </source>
</reference>
<gene>
    <name evidence="1" type="ORF">C8F04DRAFT_1143907</name>
</gene>
<comment type="caution">
    <text evidence="1">The sequence shown here is derived from an EMBL/GenBank/DDBJ whole genome shotgun (WGS) entry which is preliminary data.</text>
</comment>
<name>A0AAD6S7C9_9AGAR</name>